<name>A0A806KKL2_9BACT</name>
<evidence type="ECO:0000256" key="1">
    <source>
        <dbReference type="SAM" id="Phobius"/>
    </source>
</evidence>
<proteinExistence type="predicted"/>
<feature type="transmembrane region" description="Helical" evidence="1">
    <location>
        <begin position="9"/>
        <end position="30"/>
    </location>
</feature>
<keyword evidence="1" id="KW-1133">Transmembrane helix</keyword>
<dbReference type="EMBL" id="JQ844184">
    <property type="protein sequence ID" value="AGS52160.1"/>
    <property type="molecule type" value="Genomic_DNA"/>
</dbReference>
<sequence length="183" mass="21213">MENRNNKTFLLFSCILFIIIFIIASVAYTFSARQINRSHIEQQLAIASETIKLRLLSVINSELALVLKLGDTPVIREYFLNPGNPGLEAQANAEFDLFLKHIKGSAVFWVSDKDKIFHMTNSNSYVIDPNDPETYWYNMTLYRTKVYNFNINYNPDIQQIYLWVNVPVFDNSTDIKNQLAYLA</sequence>
<organism evidence="2">
    <name type="scientific">uncultured bacterium contig00049</name>
    <dbReference type="NCBI Taxonomy" id="1181534"/>
    <lineage>
        <taxon>Bacteria</taxon>
        <taxon>environmental samples</taxon>
    </lineage>
</organism>
<protein>
    <submittedName>
        <fullName evidence="2">Uncharacterized protein</fullName>
    </submittedName>
</protein>
<dbReference type="AlphaFoldDB" id="A0A806KKL2"/>
<reference evidence="2" key="1">
    <citation type="submission" date="2012-03" db="EMBL/GenBank/DDBJ databases">
        <title>Functional metagenomics reveals considerable lignocellulase gene clusters in the gut microbiome of a wood-feeding higher termite.</title>
        <authorList>
            <person name="Liu N."/>
        </authorList>
    </citation>
    <scope>NUCLEOTIDE SEQUENCE</scope>
</reference>
<keyword evidence="1" id="KW-0472">Membrane</keyword>
<keyword evidence="1" id="KW-0812">Transmembrane</keyword>
<evidence type="ECO:0000313" key="2">
    <source>
        <dbReference type="EMBL" id="AGS52160.1"/>
    </source>
</evidence>
<accession>A0A806KKL2</accession>